<protein>
    <recommendedName>
        <fullName evidence="3">TOBE domain-containing protein</fullName>
    </recommendedName>
</protein>
<dbReference type="RefSeq" id="WP_265129141.1">
    <property type="nucleotide sequence ID" value="NZ_JAPCHY010000018.1"/>
</dbReference>
<dbReference type="Proteomes" id="UP001209922">
    <property type="component" value="Unassembled WGS sequence"/>
</dbReference>
<evidence type="ECO:0000313" key="2">
    <source>
        <dbReference type="Proteomes" id="UP001209922"/>
    </source>
</evidence>
<organism evidence="1 2">
    <name type="scientific">Xanthomonas chitinilytica</name>
    <dbReference type="NCBI Taxonomy" id="2989819"/>
    <lineage>
        <taxon>Bacteria</taxon>
        <taxon>Pseudomonadati</taxon>
        <taxon>Pseudomonadota</taxon>
        <taxon>Gammaproteobacteria</taxon>
        <taxon>Lysobacterales</taxon>
        <taxon>Lysobacteraceae</taxon>
        <taxon>Xanthomonas</taxon>
    </lineage>
</organism>
<reference evidence="1 2" key="1">
    <citation type="submission" date="2022-10" db="EMBL/GenBank/DDBJ databases">
        <title>Xanthomonas sp. H13-6.</title>
        <authorList>
            <person name="Liu X."/>
            <person name="Deng Z."/>
            <person name="Jiang Y."/>
            <person name="Yu T."/>
            <person name="Ai J."/>
        </authorList>
    </citation>
    <scope>NUCLEOTIDE SEQUENCE [LARGE SCALE GENOMIC DNA]</scope>
    <source>
        <strain evidence="1 2">H13-6</strain>
    </source>
</reference>
<evidence type="ECO:0008006" key="3">
    <source>
        <dbReference type="Google" id="ProtNLM"/>
    </source>
</evidence>
<sequence>MPPRTACFAAGAWRRAALPGAGRGARLRIHVTVDGEVFAAITADSQRLHPGSEVMCEDVITPDLHAR</sequence>
<comment type="caution">
    <text evidence="1">The sequence shown here is derived from an EMBL/GenBank/DDBJ whole genome shotgun (WGS) entry which is preliminary data.</text>
</comment>
<dbReference type="EMBL" id="JAPCHY010000018">
    <property type="protein sequence ID" value="MCW4474100.1"/>
    <property type="molecule type" value="Genomic_DNA"/>
</dbReference>
<name>A0ABT3K047_9XANT</name>
<gene>
    <name evidence="1" type="ORF">OK345_16530</name>
</gene>
<evidence type="ECO:0000313" key="1">
    <source>
        <dbReference type="EMBL" id="MCW4474100.1"/>
    </source>
</evidence>
<accession>A0ABT3K047</accession>
<keyword evidence="2" id="KW-1185">Reference proteome</keyword>
<proteinExistence type="predicted"/>